<accession>A0AAD6U667</accession>
<proteinExistence type="predicted"/>
<evidence type="ECO:0000313" key="2">
    <source>
        <dbReference type="EMBL" id="KAJ7086002.1"/>
    </source>
</evidence>
<dbReference type="Proteomes" id="UP001222325">
    <property type="component" value="Unassembled WGS sequence"/>
</dbReference>
<evidence type="ECO:0000313" key="3">
    <source>
        <dbReference type="Proteomes" id="UP001222325"/>
    </source>
</evidence>
<sequence>MPAAGQIAPRDTSCAAAEQGRRLVTREHAAYTITTAKAWHQDSARKFRGGDRPVHVPCRSKPPALEPRVATQRLPVPTSTNAMVGGEIAPQSSAPPSRFFDAACAVPAQREDVESSTMCIRSQAASLQGVASDSAAEYTKDRGTCGPRIRAREHSEHTWSVYASPASFPVGQDSTVDKEMSQRSSAASGPYALAESYVGLRLCEASSRPSDGVGVLSATQIRTATAIEFRTPQDIWPTEIRSEQEWRSESARTFEEPAHAAPALAASPRTLPARLQVPPSPPLKSPAPAPAIADAVELGGLRIEVRQPRVTACASRIERGGLAYVPLRIEGAASGGYAWEAGGAHLAHSRLAAESSPHRLSETESSVGRLSEIPQERMPRQHTGFPDLEEAHTLEEDTSTSSERYAPLQTSLPASSLHPPAAPAPVLDQGLVGEPSDTAHAANQHRMVEFEMPKLAWRTSKVLGFALVSAILWARWIPHLVHNAHGELAPELAWEREGIGTRCWT</sequence>
<organism evidence="2 3">
    <name type="scientific">Mycena belliarum</name>
    <dbReference type="NCBI Taxonomy" id="1033014"/>
    <lineage>
        <taxon>Eukaryota</taxon>
        <taxon>Fungi</taxon>
        <taxon>Dikarya</taxon>
        <taxon>Basidiomycota</taxon>
        <taxon>Agaricomycotina</taxon>
        <taxon>Agaricomycetes</taxon>
        <taxon>Agaricomycetidae</taxon>
        <taxon>Agaricales</taxon>
        <taxon>Marasmiineae</taxon>
        <taxon>Mycenaceae</taxon>
        <taxon>Mycena</taxon>
    </lineage>
</organism>
<evidence type="ECO:0000256" key="1">
    <source>
        <dbReference type="SAM" id="MobiDB-lite"/>
    </source>
</evidence>
<dbReference type="AlphaFoldDB" id="A0AAD6U667"/>
<reference evidence="2" key="1">
    <citation type="submission" date="2023-03" db="EMBL/GenBank/DDBJ databases">
        <title>Massive genome expansion in bonnet fungi (Mycena s.s.) driven by repeated elements and novel gene families across ecological guilds.</title>
        <authorList>
            <consortium name="Lawrence Berkeley National Laboratory"/>
            <person name="Harder C.B."/>
            <person name="Miyauchi S."/>
            <person name="Viragh M."/>
            <person name="Kuo A."/>
            <person name="Thoen E."/>
            <person name="Andreopoulos B."/>
            <person name="Lu D."/>
            <person name="Skrede I."/>
            <person name="Drula E."/>
            <person name="Henrissat B."/>
            <person name="Morin E."/>
            <person name="Kohler A."/>
            <person name="Barry K."/>
            <person name="LaButti K."/>
            <person name="Morin E."/>
            <person name="Salamov A."/>
            <person name="Lipzen A."/>
            <person name="Mereny Z."/>
            <person name="Hegedus B."/>
            <person name="Baldrian P."/>
            <person name="Stursova M."/>
            <person name="Weitz H."/>
            <person name="Taylor A."/>
            <person name="Grigoriev I.V."/>
            <person name="Nagy L.G."/>
            <person name="Martin F."/>
            <person name="Kauserud H."/>
        </authorList>
    </citation>
    <scope>NUCLEOTIDE SEQUENCE</scope>
    <source>
        <strain evidence="2">CBHHK173m</strain>
    </source>
</reference>
<name>A0AAD6U667_9AGAR</name>
<dbReference type="EMBL" id="JARJCN010000032">
    <property type="protein sequence ID" value="KAJ7086002.1"/>
    <property type="molecule type" value="Genomic_DNA"/>
</dbReference>
<feature type="region of interest" description="Disordered" evidence="1">
    <location>
        <begin position="353"/>
        <end position="388"/>
    </location>
</feature>
<comment type="caution">
    <text evidence="2">The sequence shown here is derived from an EMBL/GenBank/DDBJ whole genome shotgun (WGS) entry which is preliminary data.</text>
</comment>
<keyword evidence="3" id="KW-1185">Reference proteome</keyword>
<gene>
    <name evidence="2" type="ORF">B0H15DRAFT_950600</name>
</gene>
<protein>
    <submittedName>
        <fullName evidence="2">Uncharacterized protein</fullName>
    </submittedName>
</protein>